<keyword evidence="4" id="KW-1185">Reference proteome</keyword>
<dbReference type="AlphaFoldDB" id="A0A916TQ67"/>
<evidence type="ECO:0000256" key="2">
    <source>
        <dbReference type="SAM" id="SignalP"/>
    </source>
</evidence>
<name>A0A916TQ67_9SPHN</name>
<dbReference type="EMBL" id="BMHK01000005">
    <property type="protein sequence ID" value="GGB93624.1"/>
    <property type="molecule type" value="Genomic_DNA"/>
</dbReference>
<proteinExistence type="predicted"/>
<feature type="chain" id="PRO_5037203577" evidence="2">
    <location>
        <begin position="30"/>
        <end position="281"/>
    </location>
</feature>
<gene>
    <name evidence="3" type="ORF">GCM10011494_10050</name>
</gene>
<feature type="region of interest" description="Disordered" evidence="1">
    <location>
        <begin position="29"/>
        <end position="74"/>
    </location>
</feature>
<protein>
    <submittedName>
        <fullName evidence="3">Uncharacterized protein</fullName>
    </submittedName>
</protein>
<reference evidence="3" key="1">
    <citation type="journal article" date="2014" name="Int. J. Syst. Evol. Microbiol.">
        <title>Complete genome sequence of Corynebacterium casei LMG S-19264T (=DSM 44701T), isolated from a smear-ripened cheese.</title>
        <authorList>
            <consortium name="US DOE Joint Genome Institute (JGI-PGF)"/>
            <person name="Walter F."/>
            <person name="Albersmeier A."/>
            <person name="Kalinowski J."/>
            <person name="Ruckert C."/>
        </authorList>
    </citation>
    <scope>NUCLEOTIDE SEQUENCE</scope>
    <source>
        <strain evidence="3">CGMCC 1.15095</strain>
    </source>
</reference>
<sequence length="281" mass="29786">MGELIVMLRNILCISGMVLLAGCGGSAEAPDDETAVAETSDPSAEAEATASPAIASPKVDCGDFKGETAPKGQPADDILGVRQGMTLAQVQNVLQCKNSSYAVNTNERSVSLPSGGQMSQIDLSADSGLDKVNATFVGPSGSEQLVHVDRTIEFTEGKELPVASIKQELADKYGAFDTSKYYKGDRGEIVRSRDGQQLSSGNSSYSVCQRQGVQLQQATPCLFAVSYSIQRDDENPELASKFSVNITNHAKAWAMVEAGERQLSADVQRAKEKVSEGGLNL</sequence>
<accession>A0A916TQ67</accession>
<feature type="signal peptide" evidence="2">
    <location>
        <begin position="1"/>
        <end position="29"/>
    </location>
</feature>
<feature type="compositionally biased region" description="Low complexity" evidence="1">
    <location>
        <begin position="37"/>
        <end position="57"/>
    </location>
</feature>
<comment type="caution">
    <text evidence="3">The sequence shown here is derived from an EMBL/GenBank/DDBJ whole genome shotgun (WGS) entry which is preliminary data.</text>
</comment>
<reference evidence="3" key="2">
    <citation type="submission" date="2020-09" db="EMBL/GenBank/DDBJ databases">
        <authorList>
            <person name="Sun Q."/>
            <person name="Zhou Y."/>
        </authorList>
    </citation>
    <scope>NUCLEOTIDE SEQUENCE</scope>
    <source>
        <strain evidence="3">CGMCC 1.15095</strain>
    </source>
</reference>
<evidence type="ECO:0000313" key="4">
    <source>
        <dbReference type="Proteomes" id="UP000608154"/>
    </source>
</evidence>
<evidence type="ECO:0000256" key="1">
    <source>
        <dbReference type="SAM" id="MobiDB-lite"/>
    </source>
</evidence>
<keyword evidence="2" id="KW-0732">Signal</keyword>
<evidence type="ECO:0000313" key="3">
    <source>
        <dbReference type="EMBL" id="GGB93624.1"/>
    </source>
</evidence>
<organism evidence="3 4">
    <name type="scientific">Novosphingobium endophyticum</name>
    <dbReference type="NCBI Taxonomy" id="1955250"/>
    <lineage>
        <taxon>Bacteria</taxon>
        <taxon>Pseudomonadati</taxon>
        <taxon>Pseudomonadota</taxon>
        <taxon>Alphaproteobacteria</taxon>
        <taxon>Sphingomonadales</taxon>
        <taxon>Sphingomonadaceae</taxon>
        <taxon>Novosphingobium</taxon>
    </lineage>
</organism>
<dbReference type="Proteomes" id="UP000608154">
    <property type="component" value="Unassembled WGS sequence"/>
</dbReference>
<dbReference type="RefSeq" id="WP_188769110.1">
    <property type="nucleotide sequence ID" value="NZ_BMHK01000005.1"/>
</dbReference>